<feature type="transmembrane region" description="Helical" evidence="9">
    <location>
        <begin position="906"/>
        <end position="925"/>
    </location>
</feature>
<dbReference type="InterPro" id="IPR003439">
    <property type="entry name" value="ABC_transporter-like_ATP-bd"/>
</dbReference>
<dbReference type="InterPro" id="IPR056227">
    <property type="entry name" value="TMD0_ABC"/>
</dbReference>
<dbReference type="STRING" id="2070753.A0A3A3AAV7"/>
<dbReference type="Proteomes" id="UP000266188">
    <property type="component" value="Unassembled WGS sequence"/>
</dbReference>
<protein>
    <submittedName>
        <fullName evidence="12">ABC transporter transmembrane region</fullName>
    </submittedName>
</protein>
<evidence type="ECO:0000259" key="10">
    <source>
        <dbReference type="PROSITE" id="PS50893"/>
    </source>
</evidence>
<sequence>MAMNATEDWYLCPYNADGRFGPSIDRHCRGGFDFTLTFEQSILSIAPSALLLLFAPLRLYWLSGSNLKTNASFSAACSSKLLASAALAGLQVALLVIWVRNPQAQTVASIPAAVLSLVDALAICLLSYMEHTRSIRPSTLLGVFFLASLVLDIPQSRTLFLMGDITPLAAVFTAVMALKVILLVLEGRSKIQELRHPYHQFPPESTGNVWMRLAFWWLNPMFFKGFARLLSVEDLWSMDEKLATFNLREQMHACWSRRVHSESPYALVMASVSCMRWALLSVVWPRLAMIGFKYAQPFLISSVISFVEAPSSKQPRSHALGLIAAAFLVYLGIALTTVAYKRQMYRMISMTRGALVSLIYTQTLKMRDGSYDESAALTLMSTDVDRIVVGLQNFHEVWARIVEIAIGMWLLAEHLGPVAVVPIGLISICTLANSQLSKLITGRQKVWNAAVQKRIAVISSMLGSMKSMKIMGMTQMVYNSVQEHRLKEIQLAMGYRWLSLWTNTIASVPVIFAPVLMFVVFVAQASARGDRLTTNQAFTSLSIISLVTQPASLLMYSINETAAMKGCFDRLQKFLRAPPASDTRNILCGPKTIDSSAETSLDQTSDQRLEEQVYVIRGEKGPESYPHPTGRGIEVDQAIIRPAPSVDPVLTQLSMNCPAGSLTMVVGPVGCGKSTLLRAVLGEVPCDKGVISVSSTDIALCSQSPWLPNGTVKDVICGFCDEGEIDESWFQAVIHACALEDDLARLPEAEKTVIGSRGVTLSGGQKQRVALARAVYARCKIVLLDDVLSALDQKTEAIVVKRLFGAQGLLRQLQATILLVTHSTDRIIVLTREGTVKKTLTSQDIQDSEISQVTLEDDGAPGLEDVPGASSRPRPKIKAPNAGDSDLTRKTGDMTLYTYYFQSFGWLRTFGFLACAAVFTFATAFQQIWLEWWADVHGQFIGKYMSVYVVLAVGALLFRCLTFWWCLIWMSPISSANLHEILLRVTVK</sequence>
<feature type="transmembrane region" description="Helical" evidence="9">
    <location>
        <begin position="290"/>
        <end position="307"/>
    </location>
</feature>
<feature type="transmembrane region" description="Helical" evidence="9">
    <location>
        <begin position="319"/>
        <end position="340"/>
    </location>
</feature>
<comment type="caution">
    <text evidence="12">The sequence shown here is derived from an EMBL/GenBank/DDBJ whole genome shotgun (WGS) entry which is preliminary data.</text>
</comment>
<keyword evidence="2" id="KW-0813">Transport</keyword>
<dbReference type="CDD" id="cd18579">
    <property type="entry name" value="ABC_6TM_ABCC_D1"/>
    <property type="match status" value="1"/>
</dbReference>
<feature type="transmembrane region" description="Helical" evidence="9">
    <location>
        <begin position="135"/>
        <end position="153"/>
    </location>
</feature>
<dbReference type="InterPro" id="IPR044746">
    <property type="entry name" value="ABCC_6TM_D1"/>
</dbReference>
<evidence type="ECO:0000313" key="12">
    <source>
        <dbReference type="EMBL" id="RJE27115.1"/>
    </source>
</evidence>
<dbReference type="PROSITE" id="PS50929">
    <property type="entry name" value="ABC_TM1F"/>
    <property type="match status" value="1"/>
</dbReference>
<dbReference type="PROSITE" id="PS50893">
    <property type="entry name" value="ABC_TRANSPORTER_2"/>
    <property type="match status" value="1"/>
</dbReference>
<dbReference type="OrthoDB" id="6500128at2759"/>
<dbReference type="FunFam" id="1.20.1560.10:FF:000055">
    <property type="entry name" value="ABC multidrug transporter (Eurofung)"/>
    <property type="match status" value="1"/>
</dbReference>
<keyword evidence="5" id="KW-0067">ATP-binding</keyword>
<feature type="transmembrane region" description="Helical" evidence="9">
    <location>
        <begin position="81"/>
        <end position="100"/>
    </location>
</feature>
<evidence type="ECO:0000259" key="11">
    <source>
        <dbReference type="PROSITE" id="PS50929"/>
    </source>
</evidence>
<feature type="transmembrane region" description="Helical" evidence="9">
    <location>
        <begin position="945"/>
        <end position="967"/>
    </location>
</feature>
<dbReference type="SUPFAM" id="SSF52540">
    <property type="entry name" value="P-loop containing nucleoside triphosphate hydrolases"/>
    <property type="match status" value="1"/>
</dbReference>
<dbReference type="GO" id="GO:0016020">
    <property type="term" value="C:membrane"/>
    <property type="evidence" value="ECO:0007669"/>
    <property type="project" value="UniProtKB-SubCell"/>
</dbReference>
<dbReference type="PANTHER" id="PTHR24223">
    <property type="entry name" value="ATP-BINDING CASSETTE SUB-FAMILY C"/>
    <property type="match status" value="1"/>
</dbReference>
<dbReference type="PANTHER" id="PTHR24223:SF399">
    <property type="entry name" value="ABC TRANSPORTER ATNG"/>
    <property type="match status" value="1"/>
</dbReference>
<dbReference type="GO" id="GO:0140359">
    <property type="term" value="F:ABC-type transporter activity"/>
    <property type="evidence" value="ECO:0007669"/>
    <property type="project" value="InterPro"/>
</dbReference>
<organism evidence="12 13">
    <name type="scientific">Aspergillus sclerotialis</name>
    <dbReference type="NCBI Taxonomy" id="2070753"/>
    <lineage>
        <taxon>Eukaryota</taxon>
        <taxon>Fungi</taxon>
        <taxon>Dikarya</taxon>
        <taxon>Ascomycota</taxon>
        <taxon>Pezizomycotina</taxon>
        <taxon>Eurotiomycetes</taxon>
        <taxon>Eurotiomycetidae</taxon>
        <taxon>Eurotiales</taxon>
        <taxon>Aspergillaceae</taxon>
        <taxon>Aspergillus</taxon>
        <taxon>Aspergillus subgen. Polypaecilum</taxon>
    </lineage>
</organism>
<evidence type="ECO:0000256" key="7">
    <source>
        <dbReference type="ARBA" id="ARBA00023136"/>
    </source>
</evidence>
<evidence type="ECO:0000256" key="5">
    <source>
        <dbReference type="ARBA" id="ARBA00022840"/>
    </source>
</evidence>
<feature type="transmembrane region" description="Helical" evidence="9">
    <location>
        <begin position="165"/>
        <end position="185"/>
    </location>
</feature>
<evidence type="ECO:0000256" key="2">
    <source>
        <dbReference type="ARBA" id="ARBA00022448"/>
    </source>
</evidence>
<keyword evidence="13" id="KW-1185">Reference proteome</keyword>
<dbReference type="CDD" id="cd03250">
    <property type="entry name" value="ABCC_MRP_domain1"/>
    <property type="match status" value="1"/>
</dbReference>
<dbReference type="InterPro" id="IPR003593">
    <property type="entry name" value="AAA+_ATPase"/>
</dbReference>
<evidence type="ECO:0000256" key="4">
    <source>
        <dbReference type="ARBA" id="ARBA00022741"/>
    </source>
</evidence>
<feature type="domain" description="ABC transmembrane type-1" evidence="11">
    <location>
        <begin position="287"/>
        <end position="563"/>
    </location>
</feature>
<comment type="subcellular location">
    <subcellularLocation>
        <location evidence="1">Membrane</location>
        <topology evidence="1">Multi-pass membrane protein</topology>
    </subcellularLocation>
</comment>
<evidence type="ECO:0000256" key="3">
    <source>
        <dbReference type="ARBA" id="ARBA00022692"/>
    </source>
</evidence>
<keyword evidence="6 9" id="KW-1133">Transmembrane helix</keyword>
<feature type="domain" description="ABC transporter" evidence="10">
    <location>
        <begin position="633"/>
        <end position="858"/>
    </location>
</feature>
<dbReference type="SUPFAM" id="SSF90123">
    <property type="entry name" value="ABC transporter transmembrane region"/>
    <property type="match status" value="1"/>
</dbReference>
<dbReference type="InterPro" id="IPR027417">
    <property type="entry name" value="P-loop_NTPase"/>
</dbReference>
<dbReference type="InterPro" id="IPR050173">
    <property type="entry name" value="ABC_transporter_C-like"/>
</dbReference>
<dbReference type="SMART" id="SM00382">
    <property type="entry name" value="AAA"/>
    <property type="match status" value="1"/>
</dbReference>
<dbReference type="GO" id="GO:0005524">
    <property type="term" value="F:ATP binding"/>
    <property type="evidence" value="ECO:0007669"/>
    <property type="project" value="UniProtKB-KW"/>
</dbReference>
<dbReference type="AlphaFoldDB" id="A0A3A3AAV7"/>
<evidence type="ECO:0000313" key="13">
    <source>
        <dbReference type="Proteomes" id="UP000266188"/>
    </source>
</evidence>
<accession>A0A3A3AAV7</accession>
<feature type="transmembrane region" description="Helical" evidence="9">
    <location>
        <begin position="498"/>
        <end position="523"/>
    </location>
</feature>
<dbReference type="Gene3D" id="1.20.1560.10">
    <property type="entry name" value="ABC transporter type 1, transmembrane domain"/>
    <property type="match status" value="1"/>
</dbReference>
<keyword evidence="7 9" id="KW-0472">Membrane</keyword>
<name>A0A3A3AAV7_9EURO</name>
<dbReference type="InterPro" id="IPR011527">
    <property type="entry name" value="ABC1_TM_dom"/>
</dbReference>
<feature type="region of interest" description="Disordered" evidence="8">
    <location>
        <begin position="857"/>
        <end position="885"/>
    </location>
</feature>
<feature type="transmembrane region" description="Helical" evidence="9">
    <location>
        <begin position="106"/>
        <end position="128"/>
    </location>
</feature>
<dbReference type="Gene3D" id="3.40.50.300">
    <property type="entry name" value="P-loop containing nucleotide triphosphate hydrolases"/>
    <property type="match status" value="1"/>
</dbReference>
<dbReference type="Pfam" id="PF24357">
    <property type="entry name" value="TMD0_ABC"/>
    <property type="match status" value="1"/>
</dbReference>
<dbReference type="EMBL" id="MVGC01000009">
    <property type="protein sequence ID" value="RJE27115.1"/>
    <property type="molecule type" value="Genomic_DNA"/>
</dbReference>
<dbReference type="PROSITE" id="PS00211">
    <property type="entry name" value="ABC_TRANSPORTER_1"/>
    <property type="match status" value="1"/>
</dbReference>
<feature type="transmembrane region" description="Helical" evidence="9">
    <location>
        <begin position="42"/>
        <end position="61"/>
    </location>
</feature>
<reference evidence="13" key="1">
    <citation type="submission" date="2017-02" db="EMBL/GenBank/DDBJ databases">
        <authorList>
            <person name="Tafer H."/>
            <person name="Lopandic K."/>
        </authorList>
    </citation>
    <scope>NUCLEOTIDE SEQUENCE [LARGE SCALE GENOMIC DNA]</scope>
    <source>
        <strain evidence="13">CBS 366.77</strain>
    </source>
</reference>
<keyword evidence="3 9" id="KW-0812">Transmembrane</keyword>
<gene>
    <name evidence="12" type="ORF">PHISCL_00582</name>
</gene>
<evidence type="ECO:0000256" key="8">
    <source>
        <dbReference type="SAM" id="MobiDB-lite"/>
    </source>
</evidence>
<evidence type="ECO:0000256" key="9">
    <source>
        <dbReference type="SAM" id="Phobius"/>
    </source>
</evidence>
<dbReference type="Pfam" id="PF00005">
    <property type="entry name" value="ABC_tran"/>
    <property type="match status" value="1"/>
</dbReference>
<evidence type="ECO:0000256" key="6">
    <source>
        <dbReference type="ARBA" id="ARBA00022989"/>
    </source>
</evidence>
<evidence type="ECO:0000256" key="1">
    <source>
        <dbReference type="ARBA" id="ARBA00004141"/>
    </source>
</evidence>
<dbReference type="InterPro" id="IPR017871">
    <property type="entry name" value="ABC_transporter-like_CS"/>
</dbReference>
<dbReference type="InterPro" id="IPR036640">
    <property type="entry name" value="ABC1_TM_sf"/>
</dbReference>
<proteinExistence type="predicted"/>
<keyword evidence="4" id="KW-0547">Nucleotide-binding</keyword>
<dbReference type="GO" id="GO:0016887">
    <property type="term" value="F:ATP hydrolysis activity"/>
    <property type="evidence" value="ECO:0007669"/>
    <property type="project" value="InterPro"/>
</dbReference>